<feature type="signal peptide" evidence="2">
    <location>
        <begin position="1"/>
        <end position="19"/>
    </location>
</feature>
<protein>
    <submittedName>
        <fullName evidence="3">Cystatin</fullName>
    </submittedName>
</protein>
<proteinExistence type="inferred from homology"/>
<dbReference type="InterPro" id="IPR018073">
    <property type="entry name" value="Prot_inh_cystat_CS"/>
</dbReference>
<feature type="chain" id="PRO_5007286408" evidence="2">
    <location>
        <begin position="20"/>
        <end position="150"/>
    </location>
</feature>
<evidence type="ECO:0000256" key="1">
    <source>
        <dbReference type="ARBA" id="ARBA00009403"/>
    </source>
</evidence>
<dbReference type="Gene3D" id="3.10.450.10">
    <property type="match status" value="1"/>
</dbReference>
<keyword evidence="2" id="KW-0732">Signal</keyword>
<dbReference type="PROSITE" id="PS00287">
    <property type="entry name" value="CYSTATIN"/>
    <property type="match status" value="1"/>
</dbReference>
<dbReference type="EMBL" id="GEDV01003274">
    <property type="protein sequence ID" value="JAP85283.1"/>
    <property type="molecule type" value="Transcribed_RNA"/>
</dbReference>
<accession>A0A131Z1J2</accession>
<name>A0A131Z1J2_RHIAP</name>
<evidence type="ECO:0000256" key="2">
    <source>
        <dbReference type="SAM" id="SignalP"/>
    </source>
</evidence>
<comment type="similarity">
    <text evidence="1">Belongs to the cystatin family.</text>
</comment>
<sequence>MIGVRHVALIFCLAVVTNANWDTVRRSTHGLAGGWREHKYPSESPKFIKLAYQAFANALGEPYLHGINLRVSKAATQVVAGLNHKLEVEQAQVSCGFQHPQLHGTWQNQNNLVCFTGKVVAVCNIEFYIPIRTSTPNITSFECKKPSFEE</sequence>
<reference evidence="3" key="1">
    <citation type="journal article" date="2016" name="Ticks Tick Borne Dis.">
        <title>De novo assembly and annotation of the salivary gland transcriptome of Rhipicephalus appendiculatus male and female ticks during blood feeding.</title>
        <authorList>
            <person name="de Castro M.H."/>
            <person name="de Klerk D."/>
            <person name="Pienaar R."/>
            <person name="Latif A.A."/>
            <person name="Rees D.J."/>
            <person name="Mans B.J."/>
        </authorList>
    </citation>
    <scope>NUCLEOTIDE SEQUENCE</scope>
    <source>
        <tissue evidence="3">Salivary glands</tissue>
    </source>
</reference>
<evidence type="ECO:0000313" key="3">
    <source>
        <dbReference type="EMBL" id="JAP85283.1"/>
    </source>
</evidence>
<organism evidence="3">
    <name type="scientific">Rhipicephalus appendiculatus</name>
    <name type="common">Brown ear tick</name>
    <dbReference type="NCBI Taxonomy" id="34631"/>
    <lineage>
        <taxon>Eukaryota</taxon>
        <taxon>Metazoa</taxon>
        <taxon>Ecdysozoa</taxon>
        <taxon>Arthropoda</taxon>
        <taxon>Chelicerata</taxon>
        <taxon>Arachnida</taxon>
        <taxon>Acari</taxon>
        <taxon>Parasitiformes</taxon>
        <taxon>Ixodida</taxon>
        <taxon>Ixodoidea</taxon>
        <taxon>Ixodidae</taxon>
        <taxon>Rhipicephalinae</taxon>
        <taxon>Rhipicephalus</taxon>
        <taxon>Rhipicephalus</taxon>
    </lineage>
</organism>
<dbReference type="SUPFAM" id="SSF54403">
    <property type="entry name" value="Cystatin/monellin"/>
    <property type="match status" value="1"/>
</dbReference>
<dbReference type="AlphaFoldDB" id="A0A131Z1J2"/>
<dbReference type="InterPro" id="IPR046350">
    <property type="entry name" value="Cystatin_sf"/>
</dbReference>